<keyword evidence="2" id="KW-0238">DNA-binding</keyword>
<gene>
    <name evidence="5" type="ORF">DMP12_12815</name>
</gene>
<dbReference type="EMBL" id="QIBW01000020">
    <property type="protein sequence ID" value="ROT88253.1"/>
    <property type="molecule type" value="Genomic_DNA"/>
</dbReference>
<dbReference type="GO" id="GO:0003677">
    <property type="term" value="F:DNA binding"/>
    <property type="evidence" value="ECO:0007669"/>
    <property type="project" value="UniProtKB-KW"/>
</dbReference>
<evidence type="ECO:0000256" key="3">
    <source>
        <dbReference type="ARBA" id="ARBA00023163"/>
    </source>
</evidence>
<dbReference type="PANTHER" id="PTHR33204:SF29">
    <property type="entry name" value="TRANSCRIPTIONAL REGULATOR"/>
    <property type="match status" value="1"/>
</dbReference>
<dbReference type="PROSITE" id="PS51118">
    <property type="entry name" value="HTH_HXLR"/>
    <property type="match status" value="1"/>
</dbReference>
<reference evidence="6" key="1">
    <citation type="submission" date="2018-05" db="EMBL/GenBank/DDBJ databases">
        <title>Genome Sequencing of selected type strains of the family Eggerthellaceae.</title>
        <authorList>
            <person name="Danylec N."/>
            <person name="Stoll D.A."/>
            <person name="Doetsch A."/>
            <person name="Huch M."/>
        </authorList>
    </citation>
    <scope>NUCLEOTIDE SEQUENCE [LARGE SCALE GENOMIC DNA]</scope>
    <source>
        <strain evidence="6">DSM 27213</strain>
    </source>
</reference>
<dbReference type="InterPro" id="IPR002577">
    <property type="entry name" value="HTH_HxlR"/>
</dbReference>
<evidence type="ECO:0000313" key="5">
    <source>
        <dbReference type="EMBL" id="ROT88253.1"/>
    </source>
</evidence>
<dbReference type="PANTHER" id="PTHR33204">
    <property type="entry name" value="TRANSCRIPTIONAL REGULATOR, MARR FAMILY"/>
    <property type="match status" value="1"/>
</dbReference>
<name>A0A423UHG5_9ACTN</name>
<proteinExistence type="predicted"/>
<dbReference type="RefSeq" id="WP_096228205.1">
    <property type="nucleotide sequence ID" value="NZ_CP168029.1"/>
</dbReference>
<organism evidence="5 6">
    <name type="scientific">Gordonibacter urolithinfaciens</name>
    <dbReference type="NCBI Taxonomy" id="1335613"/>
    <lineage>
        <taxon>Bacteria</taxon>
        <taxon>Bacillati</taxon>
        <taxon>Actinomycetota</taxon>
        <taxon>Coriobacteriia</taxon>
        <taxon>Eggerthellales</taxon>
        <taxon>Eggerthellaceae</taxon>
        <taxon>Gordonibacter</taxon>
    </lineage>
</organism>
<evidence type="ECO:0000313" key="6">
    <source>
        <dbReference type="Proteomes" id="UP000285258"/>
    </source>
</evidence>
<feature type="domain" description="HTH hxlR-type" evidence="4">
    <location>
        <begin position="10"/>
        <end position="108"/>
    </location>
</feature>
<dbReference type="AlphaFoldDB" id="A0A423UHG5"/>
<keyword evidence="3" id="KW-0804">Transcription</keyword>
<dbReference type="Pfam" id="PF01638">
    <property type="entry name" value="HxlR"/>
    <property type="match status" value="1"/>
</dbReference>
<evidence type="ECO:0000256" key="1">
    <source>
        <dbReference type="ARBA" id="ARBA00023015"/>
    </source>
</evidence>
<accession>A0A423UHG5</accession>
<evidence type="ECO:0000259" key="4">
    <source>
        <dbReference type="PROSITE" id="PS51118"/>
    </source>
</evidence>
<dbReference type="Proteomes" id="UP000285258">
    <property type="component" value="Unassembled WGS sequence"/>
</dbReference>
<dbReference type="Gene3D" id="1.10.10.10">
    <property type="entry name" value="Winged helix-like DNA-binding domain superfamily/Winged helix DNA-binding domain"/>
    <property type="match status" value="1"/>
</dbReference>
<keyword evidence="1" id="KW-0805">Transcription regulation</keyword>
<dbReference type="SUPFAM" id="SSF46785">
    <property type="entry name" value="Winged helix' DNA-binding domain"/>
    <property type="match status" value="1"/>
</dbReference>
<comment type="caution">
    <text evidence="5">The sequence shown here is derived from an EMBL/GenBank/DDBJ whole genome shotgun (WGS) entry which is preliminary data.</text>
</comment>
<dbReference type="InterPro" id="IPR036388">
    <property type="entry name" value="WH-like_DNA-bd_sf"/>
</dbReference>
<evidence type="ECO:0000256" key="2">
    <source>
        <dbReference type="ARBA" id="ARBA00023125"/>
    </source>
</evidence>
<protein>
    <submittedName>
        <fullName evidence="5">Transcriptional regulator</fullName>
    </submittedName>
</protein>
<sequence length="121" mass="13407">MAKRANAYHCSVEATLDLVGGRHKALILWHLRGGKLRFGELRRLIPQATSKMLTQQLRELEADGMLTRIVYPVVPPKTEYALTALGRSFTPVLEAMCAWGREYLDRLEACAHDGEGAAAGE</sequence>
<dbReference type="InterPro" id="IPR036390">
    <property type="entry name" value="WH_DNA-bd_sf"/>
</dbReference>